<proteinExistence type="predicted"/>
<evidence type="ECO:0000313" key="1">
    <source>
        <dbReference type="EMBL" id="VFR56114.1"/>
    </source>
</evidence>
<dbReference type="AlphaFoldDB" id="A0A484UWK9"/>
<name>A0A484UWK9_9ZZZZ</name>
<dbReference type="EMBL" id="CAADIZ010000003">
    <property type="protein sequence ID" value="VFS21089.1"/>
    <property type="molecule type" value="Genomic_DNA"/>
</dbReference>
<dbReference type="EMBL" id="CAADII010000053">
    <property type="protein sequence ID" value="VFR56114.1"/>
    <property type="molecule type" value="Genomic_DNA"/>
</dbReference>
<evidence type="ECO:0000313" key="4">
    <source>
        <dbReference type="EMBL" id="VFS21089.1"/>
    </source>
</evidence>
<organism evidence="3">
    <name type="scientific">plant metagenome</name>
    <dbReference type="NCBI Taxonomy" id="1297885"/>
    <lineage>
        <taxon>unclassified sequences</taxon>
        <taxon>metagenomes</taxon>
        <taxon>organismal metagenomes</taxon>
    </lineage>
</organism>
<dbReference type="EMBL" id="CAADIP010000027">
    <property type="protein sequence ID" value="VFR91121.1"/>
    <property type="molecule type" value="Genomic_DNA"/>
</dbReference>
<accession>A0A484UWK9</accession>
<evidence type="ECO:0000313" key="2">
    <source>
        <dbReference type="EMBL" id="VFR88519.1"/>
    </source>
</evidence>
<dbReference type="EMBL" id="CAADIK010000069">
    <property type="protein sequence ID" value="VFR88519.1"/>
    <property type="molecule type" value="Genomic_DNA"/>
</dbReference>
<reference evidence="3" key="1">
    <citation type="submission" date="2019-03" db="EMBL/GenBank/DDBJ databases">
        <authorList>
            <person name="Danneels B."/>
        </authorList>
    </citation>
    <scope>NUCLEOTIDE SEQUENCE</scope>
</reference>
<protein>
    <submittedName>
        <fullName evidence="3">Uncharacterized protein</fullName>
    </submittedName>
</protein>
<sequence length="80" mass="8303">MMALRGAPGKSKSAIWLWVAGATSNCRAPGHAPQTLAQQGFRPGPTPLTRHLSKHQLISSADVFVCRALSTCGIAAYGAG</sequence>
<gene>
    <name evidence="1" type="ORF">BRI6_2362</name>
    <name evidence="2" type="ORF">BRI9_2417</name>
    <name evidence="3" type="ORF">IVO3_2416</name>
    <name evidence="4" type="ORF">RAN7_2391</name>
</gene>
<evidence type="ECO:0000313" key="3">
    <source>
        <dbReference type="EMBL" id="VFR91121.1"/>
    </source>
</evidence>